<dbReference type="EMBL" id="JANIEX010000303">
    <property type="protein sequence ID" value="KAJ3569171.1"/>
    <property type="molecule type" value="Genomic_DNA"/>
</dbReference>
<sequence length="217" mass="22982">MLAFRFISKITFVFMAMAVIVAAQISQELPSGPFPSTTPSVSQSQNLGEAIQDVVQQSTSYVTSFLSIIVFGDNSVGNSVLPLADVLFYIFGLVLLLLQNLGALGLLGPAGLLSSLLSGLSGGLPNDQSTILQIVNVTEPIITAYANAIARLPEIATSSNAPLNLSTLDPALTRGFNRLAQNMPQILNQLADITGLKEPNESMIRIGDAIQQVVRVL</sequence>
<keyword evidence="3" id="KW-1185">Reference proteome</keyword>
<feature type="transmembrane region" description="Helical" evidence="1">
    <location>
        <begin position="7"/>
        <end position="25"/>
    </location>
</feature>
<reference evidence="2" key="1">
    <citation type="submission" date="2022-07" db="EMBL/GenBank/DDBJ databases">
        <title>Genome Sequence of Leucocoprinus birnbaumii.</title>
        <authorList>
            <person name="Buettner E."/>
        </authorList>
    </citation>
    <scope>NUCLEOTIDE SEQUENCE</scope>
    <source>
        <strain evidence="2">VT141</strain>
    </source>
</reference>
<evidence type="ECO:0000313" key="2">
    <source>
        <dbReference type="EMBL" id="KAJ3569171.1"/>
    </source>
</evidence>
<evidence type="ECO:0000256" key="1">
    <source>
        <dbReference type="SAM" id="Phobius"/>
    </source>
</evidence>
<dbReference type="Proteomes" id="UP001213000">
    <property type="component" value="Unassembled WGS sequence"/>
</dbReference>
<proteinExistence type="predicted"/>
<accession>A0AAD5YWL8</accession>
<comment type="caution">
    <text evidence="2">The sequence shown here is derived from an EMBL/GenBank/DDBJ whole genome shotgun (WGS) entry which is preliminary data.</text>
</comment>
<dbReference type="AlphaFoldDB" id="A0AAD5YWL8"/>
<organism evidence="2 3">
    <name type="scientific">Leucocoprinus birnbaumii</name>
    <dbReference type="NCBI Taxonomy" id="56174"/>
    <lineage>
        <taxon>Eukaryota</taxon>
        <taxon>Fungi</taxon>
        <taxon>Dikarya</taxon>
        <taxon>Basidiomycota</taxon>
        <taxon>Agaricomycotina</taxon>
        <taxon>Agaricomycetes</taxon>
        <taxon>Agaricomycetidae</taxon>
        <taxon>Agaricales</taxon>
        <taxon>Agaricineae</taxon>
        <taxon>Agaricaceae</taxon>
        <taxon>Leucocoprinus</taxon>
    </lineage>
</organism>
<protein>
    <submittedName>
        <fullName evidence="2">Uncharacterized protein</fullName>
    </submittedName>
</protein>
<keyword evidence="1" id="KW-0472">Membrane</keyword>
<evidence type="ECO:0000313" key="3">
    <source>
        <dbReference type="Proteomes" id="UP001213000"/>
    </source>
</evidence>
<name>A0AAD5YWL8_9AGAR</name>
<feature type="transmembrane region" description="Helical" evidence="1">
    <location>
        <begin position="86"/>
        <end position="107"/>
    </location>
</feature>
<keyword evidence="1" id="KW-0812">Transmembrane</keyword>
<gene>
    <name evidence="2" type="ORF">NP233_g5235</name>
</gene>
<keyword evidence="1" id="KW-1133">Transmembrane helix</keyword>